<dbReference type="InterPro" id="IPR040198">
    <property type="entry name" value="Fido_containing"/>
</dbReference>
<name>A0A2K4ZN28_9FIRM</name>
<dbReference type="Pfam" id="PF02661">
    <property type="entry name" value="Fic"/>
    <property type="match status" value="1"/>
</dbReference>
<sequence>MDYQELFRKKELYSQCRGSIPDYTLFTFEQAFEIEYTHNSTAIEGNTLSLIETKVLLEDGISIGGKALREIYEAVNHRKAFRYVKECIGQGMPLDEKIIKDIHALLMENIQVGGVYRDVQVYISGARHMPPPPSLMYRQVKDFYADLSWKGKELNPVELAAWTHAEFVKIHPFTDGNGRTSRLIMNYQLMAEGFPAISIAKEDRLEYFRTLDAYAVEGNLQPFADLVAGLVDRQLERYIELSGPQQERGQSPAMQ</sequence>
<dbReference type="AlphaFoldDB" id="A0A2K4ZN28"/>
<feature type="active site" evidence="1">
    <location>
        <position position="171"/>
    </location>
</feature>
<keyword evidence="6" id="KW-1185">Reference proteome</keyword>
<dbReference type="Gene3D" id="1.10.3290.10">
    <property type="entry name" value="Fido-like domain"/>
    <property type="match status" value="1"/>
</dbReference>
<keyword evidence="2" id="KW-0547">Nucleotide-binding</keyword>
<dbReference type="PANTHER" id="PTHR13504">
    <property type="entry name" value="FIDO DOMAIN-CONTAINING PROTEIN DDB_G0283145"/>
    <property type="match status" value="1"/>
</dbReference>
<dbReference type="OrthoDB" id="9813719at2"/>
<keyword evidence="2" id="KW-0067">ATP-binding</keyword>
<feature type="domain" description="Fido" evidence="4">
    <location>
        <begin position="94"/>
        <end position="229"/>
    </location>
</feature>
<evidence type="ECO:0000259" key="4">
    <source>
        <dbReference type="PROSITE" id="PS51459"/>
    </source>
</evidence>
<dbReference type="PROSITE" id="PS51459">
    <property type="entry name" value="FIDO"/>
    <property type="match status" value="1"/>
</dbReference>
<dbReference type="InterPro" id="IPR036597">
    <property type="entry name" value="Fido-like_dom_sf"/>
</dbReference>
<feature type="site" description="Important for autoinhibition of adenylyltransferase activity" evidence="3">
    <location>
        <position position="44"/>
    </location>
</feature>
<evidence type="ECO:0000313" key="6">
    <source>
        <dbReference type="Proteomes" id="UP000236311"/>
    </source>
</evidence>
<dbReference type="EMBL" id="OFSM01000033">
    <property type="protein sequence ID" value="SOY31855.1"/>
    <property type="molecule type" value="Genomic_DNA"/>
</dbReference>
<evidence type="ECO:0000256" key="3">
    <source>
        <dbReference type="PIRSR" id="PIRSR640198-3"/>
    </source>
</evidence>
<accession>A0A2K4ZN28</accession>
<dbReference type="InterPro" id="IPR003812">
    <property type="entry name" value="Fido"/>
</dbReference>
<reference evidence="5 6" key="1">
    <citation type="submission" date="2018-01" db="EMBL/GenBank/DDBJ databases">
        <authorList>
            <person name="Gaut B.S."/>
            <person name="Morton B.R."/>
            <person name="Clegg M.T."/>
            <person name="Duvall M.R."/>
        </authorList>
    </citation>
    <scope>NUCLEOTIDE SEQUENCE [LARGE SCALE GENOMIC DNA]</scope>
    <source>
        <strain evidence="5">GP69</strain>
    </source>
</reference>
<dbReference type="GO" id="GO:0005524">
    <property type="term" value="F:ATP binding"/>
    <property type="evidence" value="ECO:0007669"/>
    <property type="project" value="UniProtKB-KW"/>
</dbReference>
<dbReference type="RefSeq" id="WP_103241865.1">
    <property type="nucleotide sequence ID" value="NZ_JANJZD010000035.1"/>
</dbReference>
<protein>
    <submittedName>
        <fullName evidence="5">Fic/DOC family protein</fullName>
    </submittedName>
</protein>
<proteinExistence type="predicted"/>
<evidence type="ECO:0000313" key="5">
    <source>
        <dbReference type="EMBL" id="SOY31855.1"/>
    </source>
</evidence>
<gene>
    <name evidence="5" type="ORF">AMURIS_04604</name>
</gene>
<dbReference type="Proteomes" id="UP000236311">
    <property type="component" value="Unassembled WGS sequence"/>
</dbReference>
<dbReference type="SUPFAM" id="SSF140931">
    <property type="entry name" value="Fic-like"/>
    <property type="match status" value="1"/>
</dbReference>
<dbReference type="PANTHER" id="PTHR13504:SF38">
    <property type="entry name" value="FIDO DOMAIN-CONTAINING PROTEIN"/>
    <property type="match status" value="1"/>
</dbReference>
<evidence type="ECO:0000256" key="2">
    <source>
        <dbReference type="PIRSR" id="PIRSR640198-2"/>
    </source>
</evidence>
<feature type="binding site" evidence="2">
    <location>
        <begin position="175"/>
        <end position="182"/>
    </location>
    <ligand>
        <name>ATP</name>
        <dbReference type="ChEBI" id="CHEBI:30616"/>
    </ligand>
</feature>
<evidence type="ECO:0000256" key="1">
    <source>
        <dbReference type="PIRSR" id="PIRSR640198-1"/>
    </source>
</evidence>
<organism evidence="5 6">
    <name type="scientific">Acetatifactor muris</name>
    <dbReference type="NCBI Taxonomy" id="879566"/>
    <lineage>
        <taxon>Bacteria</taxon>
        <taxon>Bacillati</taxon>
        <taxon>Bacillota</taxon>
        <taxon>Clostridia</taxon>
        <taxon>Lachnospirales</taxon>
        <taxon>Lachnospiraceae</taxon>
        <taxon>Acetatifactor</taxon>
    </lineage>
</organism>